<sequence>MEIIVPFLLGLFTVPTPERVDLEYTYEVKIDTSFEMSNFNNKPSPAKTTNLFLDLKCLTKLADRIVCRVGTLRNLYPMPELAPVCVQVDSSKLISPKDLDGDSFPFEIRFDANGIVSYVVEKNDEVTIKMMNVYRWITSPLSVGNYKKDACCPIEQDPVGYCNVTYNLERRSMNMSGNFHLISLSNLQFSSDDAVVITKQKRIDTDCVMMSNYVFSIRFWPELMFKHTESYRIVQSNNVMTLHKNGFQSKMTNRVDFYQKTSEGTALIGVAKESLSLTLKSYRIICAIDKYWMNDENAVEMVVSPNNNY</sequence>
<dbReference type="AlphaFoldDB" id="A0A6P3WZC7"/>
<evidence type="ECO:0000313" key="1">
    <source>
        <dbReference type="Proteomes" id="UP000515204"/>
    </source>
</evidence>
<dbReference type="InterPro" id="IPR015816">
    <property type="entry name" value="Vitellinogen_b-sht_N"/>
</dbReference>
<organism evidence="1 3">
    <name type="scientific">Dinoponera quadriceps</name>
    <name type="common">South American ant</name>
    <dbReference type="NCBI Taxonomy" id="609295"/>
    <lineage>
        <taxon>Eukaryota</taxon>
        <taxon>Metazoa</taxon>
        <taxon>Ecdysozoa</taxon>
        <taxon>Arthropoda</taxon>
        <taxon>Hexapoda</taxon>
        <taxon>Insecta</taxon>
        <taxon>Pterygota</taxon>
        <taxon>Neoptera</taxon>
        <taxon>Endopterygota</taxon>
        <taxon>Hymenoptera</taxon>
        <taxon>Apocrita</taxon>
        <taxon>Aculeata</taxon>
        <taxon>Formicoidea</taxon>
        <taxon>Formicidae</taxon>
        <taxon>Ponerinae</taxon>
        <taxon>Ponerini</taxon>
        <taxon>Dinoponera</taxon>
    </lineage>
</organism>
<dbReference type="OrthoDB" id="7699294at2759"/>
<name>A0A6P3WZC7_DINQU</name>
<evidence type="ECO:0000313" key="3">
    <source>
        <dbReference type="RefSeq" id="XP_014471448.1"/>
    </source>
</evidence>
<dbReference type="RefSeq" id="XP_014471447.1">
    <property type="nucleotide sequence ID" value="XM_014615961.1"/>
</dbReference>
<dbReference type="InterPro" id="IPR015819">
    <property type="entry name" value="Lipid_transp_b-sht_shell"/>
</dbReference>
<dbReference type="Gene3D" id="2.30.230.10">
    <property type="entry name" value="Lipovitellin, beta-sheet shell regions, chain A"/>
    <property type="match status" value="1"/>
</dbReference>
<proteinExistence type="predicted"/>
<dbReference type="GO" id="GO:0005319">
    <property type="term" value="F:lipid transporter activity"/>
    <property type="evidence" value="ECO:0007669"/>
    <property type="project" value="InterPro"/>
</dbReference>
<keyword evidence="1" id="KW-1185">Reference proteome</keyword>
<dbReference type="SUPFAM" id="SSF56968">
    <property type="entry name" value="Lipovitellin-phosvitin complex, beta-sheet shell regions"/>
    <property type="match status" value="1"/>
</dbReference>
<protein>
    <submittedName>
        <fullName evidence="2 3">Uncharacterized protein LOC106742739 isoform X5</fullName>
    </submittedName>
</protein>
<dbReference type="RefSeq" id="XP_014471448.1">
    <property type="nucleotide sequence ID" value="XM_014615962.1"/>
</dbReference>
<dbReference type="GeneID" id="106742739"/>
<reference evidence="2 3" key="1">
    <citation type="submission" date="2025-04" db="UniProtKB">
        <authorList>
            <consortium name="RefSeq"/>
        </authorList>
    </citation>
    <scope>IDENTIFICATION</scope>
</reference>
<evidence type="ECO:0000313" key="2">
    <source>
        <dbReference type="RefSeq" id="XP_014471447.1"/>
    </source>
</evidence>
<dbReference type="Proteomes" id="UP000515204">
    <property type="component" value="Unplaced"/>
</dbReference>
<accession>A0A6P3WZC7</accession>
<gene>
    <name evidence="2 3" type="primary">LOC106742739</name>
</gene>